<feature type="domain" description="ETS" evidence="5">
    <location>
        <begin position="1"/>
        <end position="32"/>
    </location>
</feature>
<feature type="compositionally biased region" description="Basic and acidic residues" evidence="4">
    <location>
        <begin position="96"/>
        <end position="114"/>
    </location>
</feature>
<dbReference type="Pfam" id="PF00178">
    <property type="entry name" value="Ets"/>
    <property type="match status" value="1"/>
</dbReference>
<dbReference type="PANTHER" id="PTHR11849">
    <property type="entry name" value="ETS"/>
    <property type="match status" value="1"/>
</dbReference>
<dbReference type="PANTHER" id="PTHR11849:SF201">
    <property type="entry name" value="ETS DNA-BINDING PROTEIN POKKURI"/>
    <property type="match status" value="1"/>
</dbReference>
<feature type="region of interest" description="Disordered" evidence="4">
    <location>
        <begin position="384"/>
        <end position="457"/>
    </location>
</feature>
<dbReference type="AlphaFoldDB" id="A0A0B7AZM5"/>
<comment type="subcellular location">
    <subcellularLocation>
        <location evidence="3">Nucleus</location>
    </subcellularLocation>
</comment>
<feature type="compositionally biased region" description="Polar residues" evidence="4">
    <location>
        <begin position="431"/>
        <end position="440"/>
    </location>
</feature>
<evidence type="ECO:0000256" key="2">
    <source>
        <dbReference type="ARBA" id="ARBA00023125"/>
    </source>
</evidence>
<keyword evidence="2 3" id="KW-0238">DNA-binding</keyword>
<dbReference type="EMBL" id="HACG01039669">
    <property type="protein sequence ID" value="CEK86534.1"/>
    <property type="molecule type" value="Transcribed_RNA"/>
</dbReference>
<dbReference type="GO" id="GO:0000981">
    <property type="term" value="F:DNA-binding transcription factor activity, RNA polymerase II-specific"/>
    <property type="evidence" value="ECO:0007669"/>
    <property type="project" value="TreeGrafter"/>
</dbReference>
<reference evidence="6" key="1">
    <citation type="submission" date="2014-12" db="EMBL/GenBank/DDBJ databases">
        <title>Insight into the proteome of Arion vulgaris.</title>
        <authorList>
            <person name="Aradska J."/>
            <person name="Bulat T."/>
            <person name="Smidak R."/>
            <person name="Sarate P."/>
            <person name="Gangsoo J."/>
            <person name="Sialana F."/>
            <person name="Bilban M."/>
            <person name="Lubec G."/>
        </authorList>
    </citation>
    <scope>NUCLEOTIDE SEQUENCE</scope>
    <source>
        <tissue evidence="6">Skin</tissue>
    </source>
</reference>
<feature type="compositionally biased region" description="Basic and acidic residues" evidence="4">
    <location>
        <begin position="413"/>
        <end position="430"/>
    </location>
</feature>
<organism evidence="6">
    <name type="scientific">Arion vulgaris</name>
    <dbReference type="NCBI Taxonomy" id="1028688"/>
    <lineage>
        <taxon>Eukaryota</taxon>
        <taxon>Metazoa</taxon>
        <taxon>Spiralia</taxon>
        <taxon>Lophotrochozoa</taxon>
        <taxon>Mollusca</taxon>
        <taxon>Gastropoda</taxon>
        <taxon>Heterobranchia</taxon>
        <taxon>Euthyneura</taxon>
        <taxon>Panpulmonata</taxon>
        <taxon>Eupulmonata</taxon>
        <taxon>Stylommatophora</taxon>
        <taxon>Helicina</taxon>
        <taxon>Arionoidea</taxon>
        <taxon>Arionidae</taxon>
        <taxon>Arion</taxon>
    </lineage>
</organism>
<evidence type="ECO:0000256" key="4">
    <source>
        <dbReference type="SAM" id="MobiDB-lite"/>
    </source>
</evidence>
<proteinExistence type="inferred from homology"/>
<dbReference type="InterPro" id="IPR036388">
    <property type="entry name" value="WH-like_DNA-bd_sf"/>
</dbReference>
<dbReference type="GO" id="GO:0030154">
    <property type="term" value="P:cell differentiation"/>
    <property type="evidence" value="ECO:0007669"/>
    <property type="project" value="TreeGrafter"/>
</dbReference>
<dbReference type="InterPro" id="IPR000418">
    <property type="entry name" value="Ets_dom"/>
</dbReference>
<name>A0A0B7AZM5_9EUPU</name>
<dbReference type="Gene3D" id="1.10.10.10">
    <property type="entry name" value="Winged helix-like DNA-binding domain superfamily/Winged helix DNA-binding domain"/>
    <property type="match status" value="1"/>
</dbReference>
<dbReference type="InterPro" id="IPR046328">
    <property type="entry name" value="ETS_fam"/>
</dbReference>
<sequence>MTYEKLSRALRYYYKMQIITKVPGKRLTYKFLQHPAKIRKGQRGARPHSNRNARAVDAELVTTTEPAAPDSSTCLPVRTLSTSSTTSTVHLFLNDPRNDAEPHHVSDELPENHSPRSYYHENPQLPFLRSSDGIRMSIQDQESPLYQDTTFEESRMAKSAHRSISSSPRHHSELLQRHQLKLYETDKQSESDDQYIIHRSKYLPSTTSPHFHQNSRSSLDRDLKSAPNLSIIGADVYTNKIHLPVSPLKQRSPLVTHNNHLIPHHKLDQDFTQEADIISRAISPSTLSIPTAFRSIESHMRSATTVPSDNKHQIFHGKYHPYSYPMHYNHKPPMQPYAYEQLRSNHLPVHYNKGTLQHNHINIFPPDTDPRSQIVNDPYSIRHSVKHEEQDEPEDLSLKPCLKKESVNASTSDPDHSHGLGLIDTHRDSPRSNSSDSAYGSDQADFGKDISVENLHE</sequence>
<keyword evidence="3" id="KW-0539">Nucleus</keyword>
<dbReference type="SUPFAM" id="SSF46785">
    <property type="entry name" value="Winged helix' DNA-binding domain"/>
    <property type="match status" value="1"/>
</dbReference>
<accession>A0A0B7AZM5</accession>
<evidence type="ECO:0000259" key="5">
    <source>
        <dbReference type="PROSITE" id="PS50061"/>
    </source>
</evidence>
<feature type="region of interest" description="Disordered" evidence="4">
    <location>
        <begin position="153"/>
        <end position="173"/>
    </location>
</feature>
<dbReference type="GO" id="GO:0005634">
    <property type="term" value="C:nucleus"/>
    <property type="evidence" value="ECO:0007669"/>
    <property type="project" value="UniProtKB-SubCell"/>
</dbReference>
<evidence type="ECO:0000256" key="3">
    <source>
        <dbReference type="RuleBase" id="RU004019"/>
    </source>
</evidence>
<protein>
    <recommendedName>
        <fullName evidence="5">ETS domain-containing protein</fullName>
    </recommendedName>
</protein>
<dbReference type="PROSITE" id="PS50061">
    <property type="entry name" value="ETS_DOMAIN_3"/>
    <property type="match status" value="1"/>
</dbReference>
<evidence type="ECO:0000313" key="6">
    <source>
        <dbReference type="EMBL" id="CEK86534.1"/>
    </source>
</evidence>
<comment type="similarity">
    <text evidence="1 3">Belongs to the ETS family.</text>
</comment>
<gene>
    <name evidence="6" type="primary">ORF154299</name>
</gene>
<feature type="region of interest" description="Disordered" evidence="4">
    <location>
        <begin position="94"/>
        <end position="118"/>
    </location>
</feature>
<dbReference type="GO" id="GO:0043565">
    <property type="term" value="F:sequence-specific DNA binding"/>
    <property type="evidence" value="ECO:0007669"/>
    <property type="project" value="InterPro"/>
</dbReference>
<feature type="compositionally biased region" description="Basic and acidic residues" evidence="4">
    <location>
        <begin position="445"/>
        <end position="457"/>
    </location>
</feature>
<evidence type="ECO:0000256" key="1">
    <source>
        <dbReference type="ARBA" id="ARBA00005562"/>
    </source>
</evidence>
<dbReference type="InterPro" id="IPR036390">
    <property type="entry name" value="WH_DNA-bd_sf"/>
</dbReference>
<dbReference type="SMART" id="SM00413">
    <property type="entry name" value="ETS"/>
    <property type="match status" value="1"/>
</dbReference>